<dbReference type="PANTHER" id="PTHR22683:SF41">
    <property type="entry name" value="DNA TRANSLOCASE FTSK"/>
    <property type="match status" value="1"/>
</dbReference>
<name>A0A081PC61_9SPHI</name>
<dbReference type="Gene3D" id="1.10.10.10">
    <property type="entry name" value="Winged helix-like DNA-binding domain superfamily/Winged helix DNA-binding domain"/>
    <property type="match status" value="1"/>
</dbReference>
<accession>A0A081PC61</accession>
<sequence length="405" mass="46039">MEEQNIQSNISDSVYNSVENLSDYEYPEVSLVSETFRAALINSINKRQNCQFPLVLGCDSEIRIEDIFNRPNVLIAGITGSGKTQFIYTQIAFWLFHKHPSQLKLILCGSKSIDYTSFNTLDRHFMAAPYTGTGIIHASEFHHTIISLINEVEERIRLFTLAGVKTINQYNSLFIEQKLDPKQRHHFLPDITVIIDDISTFIFSESNTALLIALTQMNIHTGIYIIAATSQINIPAFSTQLRSNFVLRVAFKLMSQRDSRKILDSPGAERLNDPGELIYDFSGQLIKTNVPLIEYSELQKLIVRIAEQKGYSESYKLYNPNPKAKIKLERLDSMIKEAARLIVIQQQGSTSLIQRKLKLGYNRAGRIIDQLEEIGVIGPFEGSHAREVNIPDLSALECFFENLEE</sequence>
<dbReference type="RefSeq" id="WP_051760333.1">
    <property type="nucleotide sequence ID" value="NZ_JNFF01000117.1"/>
</dbReference>
<dbReference type="InterPro" id="IPR050206">
    <property type="entry name" value="FtsK/SpoIIIE/SftA"/>
</dbReference>
<dbReference type="OrthoDB" id="9807790at2"/>
<dbReference type="eggNOG" id="COG1674">
    <property type="taxonomic scope" value="Bacteria"/>
</dbReference>
<dbReference type="Proteomes" id="UP000028007">
    <property type="component" value="Unassembled WGS sequence"/>
</dbReference>
<dbReference type="PANTHER" id="PTHR22683">
    <property type="entry name" value="SPORULATION PROTEIN RELATED"/>
    <property type="match status" value="1"/>
</dbReference>
<dbReference type="GO" id="GO:0003677">
    <property type="term" value="F:DNA binding"/>
    <property type="evidence" value="ECO:0007669"/>
    <property type="project" value="InterPro"/>
</dbReference>
<organism evidence="5 6">
    <name type="scientific">Pedobacter antarcticus 4BY</name>
    <dbReference type="NCBI Taxonomy" id="1358423"/>
    <lineage>
        <taxon>Bacteria</taxon>
        <taxon>Pseudomonadati</taxon>
        <taxon>Bacteroidota</taxon>
        <taxon>Sphingobacteriia</taxon>
        <taxon>Sphingobacteriales</taxon>
        <taxon>Sphingobacteriaceae</taxon>
        <taxon>Pedobacter</taxon>
    </lineage>
</organism>
<dbReference type="InterPro" id="IPR036388">
    <property type="entry name" value="WH-like_DNA-bd_sf"/>
</dbReference>
<reference evidence="5 6" key="1">
    <citation type="journal article" date="1992" name="Int. J. Syst. Bacteriol.">
        <title>Sphingobacterium antarcticus sp. nov. a Psychrotrophic Bacterium from the Soils of Schirmacher Oasis, Antarctica.</title>
        <authorList>
            <person name="Shivaji S."/>
            <person name="Ray M.K."/>
            <person name="Rao N.S."/>
            <person name="Saiserr L."/>
            <person name="Jagannadham M.V."/>
            <person name="Kumar G.S."/>
            <person name="Reddy G."/>
            <person name="Bhargava P.M."/>
        </authorList>
    </citation>
    <scope>NUCLEOTIDE SEQUENCE [LARGE SCALE GENOMIC DNA]</scope>
    <source>
        <strain evidence="5 6">4BY</strain>
    </source>
</reference>
<keyword evidence="6" id="KW-1185">Reference proteome</keyword>
<proteinExistence type="predicted"/>
<dbReference type="Pfam" id="PF01580">
    <property type="entry name" value="FtsK_SpoIIIE"/>
    <property type="match status" value="1"/>
</dbReference>
<keyword evidence="1 3" id="KW-0547">Nucleotide-binding</keyword>
<comment type="caution">
    <text evidence="5">The sequence shown here is derived from an EMBL/GenBank/DDBJ whole genome shotgun (WGS) entry which is preliminary data.</text>
</comment>
<protein>
    <recommendedName>
        <fullName evidence="4">FtsK domain-containing protein</fullName>
    </recommendedName>
</protein>
<dbReference type="InterPro" id="IPR018541">
    <property type="entry name" value="Ftsk_gamma"/>
</dbReference>
<dbReference type="SUPFAM" id="SSF52540">
    <property type="entry name" value="P-loop containing nucleoside triphosphate hydrolases"/>
    <property type="match status" value="1"/>
</dbReference>
<dbReference type="PROSITE" id="PS50901">
    <property type="entry name" value="FTSK"/>
    <property type="match status" value="1"/>
</dbReference>
<keyword evidence="2 3" id="KW-0067">ATP-binding</keyword>
<feature type="binding site" evidence="3">
    <location>
        <begin position="77"/>
        <end position="84"/>
    </location>
    <ligand>
        <name>ATP</name>
        <dbReference type="ChEBI" id="CHEBI:30616"/>
    </ligand>
</feature>
<gene>
    <name evidence="5" type="ORF">N180_01225</name>
</gene>
<feature type="domain" description="FtsK" evidence="4">
    <location>
        <begin position="59"/>
        <end position="260"/>
    </location>
</feature>
<evidence type="ECO:0000256" key="2">
    <source>
        <dbReference type="ARBA" id="ARBA00022840"/>
    </source>
</evidence>
<evidence type="ECO:0000259" key="4">
    <source>
        <dbReference type="PROSITE" id="PS50901"/>
    </source>
</evidence>
<dbReference type="SUPFAM" id="SSF46785">
    <property type="entry name" value="Winged helix' DNA-binding domain"/>
    <property type="match status" value="1"/>
</dbReference>
<evidence type="ECO:0000313" key="5">
    <source>
        <dbReference type="EMBL" id="KEQ28284.1"/>
    </source>
</evidence>
<evidence type="ECO:0000256" key="3">
    <source>
        <dbReference type="PROSITE-ProRule" id="PRU00289"/>
    </source>
</evidence>
<dbReference type="InterPro" id="IPR002543">
    <property type="entry name" value="FtsK_dom"/>
</dbReference>
<dbReference type="Gene3D" id="3.40.50.300">
    <property type="entry name" value="P-loop containing nucleotide triphosphate hydrolases"/>
    <property type="match status" value="1"/>
</dbReference>
<evidence type="ECO:0000313" key="6">
    <source>
        <dbReference type="Proteomes" id="UP000028007"/>
    </source>
</evidence>
<dbReference type="GO" id="GO:0005524">
    <property type="term" value="F:ATP binding"/>
    <property type="evidence" value="ECO:0007669"/>
    <property type="project" value="UniProtKB-UniRule"/>
</dbReference>
<dbReference type="AlphaFoldDB" id="A0A081PC61"/>
<dbReference type="InterPro" id="IPR027417">
    <property type="entry name" value="P-loop_NTPase"/>
</dbReference>
<dbReference type="InterPro" id="IPR036390">
    <property type="entry name" value="WH_DNA-bd_sf"/>
</dbReference>
<dbReference type="Pfam" id="PF09397">
    <property type="entry name" value="FtsK_gamma"/>
    <property type="match status" value="1"/>
</dbReference>
<dbReference type="SMART" id="SM00843">
    <property type="entry name" value="Ftsk_gamma"/>
    <property type="match status" value="1"/>
</dbReference>
<dbReference type="EMBL" id="JNFF01000117">
    <property type="protein sequence ID" value="KEQ28284.1"/>
    <property type="molecule type" value="Genomic_DNA"/>
</dbReference>
<evidence type="ECO:0000256" key="1">
    <source>
        <dbReference type="ARBA" id="ARBA00022741"/>
    </source>
</evidence>